<dbReference type="SUPFAM" id="SSF53927">
    <property type="entry name" value="Cytidine deaminase-like"/>
    <property type="match status" value="1"/>
</dbReference>
<dbReference type="GO" id="GO:0008270">
    <property type="term" value="F:zinc ion binding"/>
    <property type="evidence" value="ECO:0007669"/>
    <property type="project" value="TreeGrafter"/>
</dbReference>
<gene>
    <name evidence="2" type="ORF">EWH70_02690</name>
</gene>
<comment type="caution">
    <text evidence="2">The sequence shown here is derived from an EMBL/GenBank/DDBJ whole genome shotgun (WGS) entry which is preliminary data.</text>
</comment>
<protein>
    <submittedName>
        <fullName evidence="2">Cytidine deaminase</fullName>
    </submittedName>
</protein>
<dbReference type="GO" id="GO:0004126">
    <property type="term" value="F:cytidine deaminase activity"/>
    <property type="evidence" value="ECO:0007669"/>
    <property type="project" value="TreeGrafter"/>
</dbReference>
<dbReference type="PANTHER" id="PTHR11644:SF2">
    <property type="entry name" value="CYTIDINE DEAMINASE"/>
    <property type="match status" value="1"/>
</dbReference>
<keyword evidence="3" id="KW-1185">Reference proteome</keyword>
<dbReference type="EMBL" id="SFCC01000001">
    <property type="protein sequence ID" value="RZQ65991.1"/>
    <property type="molecule type" value="Genomic_DNA"/>
</dbReference>
<evidence type="ECO:0000256" key="1">
    <source>
        <dbReference type="ARBA" id="ARBA00006576"/>
    </source>
</evidence>
<dbReference type="Gene3D" id="3.40.140.10">
    <property type="entry name" value="Cytidine Deaminase, domain 2"/>
    <property type="match status" value="1"/>
</dbReference>
<dbReference type="InterPro" id="IPR016193">
    <property type="entry name" value="Cytidine_deaminase-like"/>
</dbReference>
<comment type="similarity">
    <text evidence="1">Belongs to the cytidine and deoxycytidylate deaminase family.</text>
</comment>
<dbReference type="PANTHER" id="PTHR11644">
    <property type="entry name" value="CYTIDINE DEAMINASE"/>
    <property type="match status" value="1"/>
</dbReference>
<name>A0A4Q7JDM1_9PSEU</name>
<evidence type="ECO:0000313" key="2">
    <source>
        <dbReference type="EMBL" id="RZQ65991.1"/>
    </source>
</evidence>
<reference evidence="2 3" key="1">
    <citation type="submission" date="2019-02" db="EMBL/GenBank/DDBJ databases">
        <title>Draft genome sequence of Amycolatopsis sp. 8-3EHSu isolated from roots of Suaeda maritima.</title>
        <authorList>
            <person name="Duangmal K."/>
            <person name="Chantavorakit T."/>
        </authorList>
    </citation>
    <scope>NUCLEOTIDE SEQUENCE [LARGE SCALE GENOMIC DNA]</scope>
    <source>
        <strain evidence="2 3">8-3EHSu</strain>
    </source>
</reference>
<dbReference type="Proteomes" id="UP000292003">
    <property type="component" value="Unassembled WGS sequence"/>
</dbReference>
<dbReference type="RefSeq" id="WP_130473560.1">
    <property type="nucleotide sequence ID" value="NZ_SFCC01000001.1"/>
</dbReference>
<dbReference type="CDD" id="cd01283">
    <property type="entry name" value="cytidine_deaminase"/>
    <property type="match status" value="1"/>
</dbReference>
<dbReference type="OrthoDB" id="9795347at2"/>
<proteinExistence type="inferred from homology"/>
<sequence>MDAAEIISRAAGYLNPTERGDRTSGGVATALLTKDGTLFYGVCIDTISGMGFCAEHAAAAAMLTAGQSEVAMVVAVTRDDDGLSVLPPCGRCREFLYQIDDRNLDAQVVLGPDTVATLADLLPERQARPVPST</sequence>
<evidence type="ECO:0000313" key="3">
    <source>
        <dbReference type="Proteomes" id="UP000292003"/>
    </source>
</evidence>
<organism evidence="2 3">
    <name type="scientific">Amycolatopsis suaedae</name>
    <dbReference type="NCBI Taxonomy" id="2510978"/>
    <lineage>
        <taxon>Bacteria</taxon>
        <taxon>Bacillati</taxon>
        <taxon>Actinomycetota</taxon>
        <taxon>Actinomycetes</taxon>
        <taxon>Pseudonocardiales</taxon>
        <taxon>Pseudonocardiaceae</taxon>
        <taxon>Amycolatopsis</taxon>
    </lineage>
</organism>
<dbReference type="GO" id="GO:0005829">
    <property type="term" value="C:cytosol"/>
    <property type="evidence" value="ECO:0007669"/>
    <property type="project" value="TreeGrafter"/>
</dbReference>
<accession>A0A4Q7JDM1</accession>
<dbReference type="InterPro" id="IPR050202">
    <property type="entry name" value="Cyt/Deoxycyt_deaminase"/>
</dbReference>
<dbReference type="AlphaFoldDB" id="A0A4Q7JDM1"/>